<dbReference type="Proteomes" id="UP001238163">
    <property type="component" value="Unassembled WGS sequence"/>
</dbReference>
<proteinExistence type="inferred from homology"/>
<dbReference type="GO" id="GO:0016829">
    <property type="term" value="F:lyase activity"/>
    <property type="evidence" value="ECO:0007669"/>
    <property type="project" value="UniProtKB-KW"/>
</dbReference>
<evidence type="ECO:0000256" key="9">
    <source>
        <dbReference type="ARBA" id="ARBA00030264"/>
    </source>
</evidence>
<evidence type="ECO:0000256" key="7">
    <source>
        <dbReference type="ARBA" id="ARBA00023239"/>
    </source>
</evidence>
<dbReference type="InterPro" id="IPR011060">
    <property type="entry name" value="RibuloseP-bd_barrel"/>
</dbReference>
<dbReference type="PANTHER" id="PTHR21235">
    <property type="entry name" value="IMIDAZOLE GLYCEROL PHOSPHATE SYNTHASE SUBUNIT HISF/H IGP SYNTHASE SUBUNIT HISF/H"/>
    <property type="match status" value="1"/>
</dbReference>
<dbReference type="RefSeq" id="WP_307259105.1">
    <property type="nucleotide sequence ID" value="NZ_JAUSVL010000001.1"/>
</dbReference>
<dbReference type="InterPro" id="IPR013785">
    <property type="entry name" value="Aldolase_TIM"/>
</dbReference>
<dbReference type="SUPFAM" id="SSF51366">
    <property type="entry name" value="Ribulose-phoshate binding barrel"/>
    <property type="match status" value="1"/>
</dbReference>
<keyword evidence="6 11" id="KW-0368">Histidine biosynthesis</keyword>
<reference evidence="12" key="1">
    <citation type="submission" date="2023-07" db="EMBL/GenBank/DDBJ databases">
        <title>Genomic Encyclopedia of Type Strains, Phase IV (KMG-IV): sequencing the most valuable type-strain genomes for metagenomic binning, comparative biology and taxonomic classification.</title>
        <authorList>
            <person name="Goeker M."/>
        </authorList>
    </citation>
    <scope>NUCLEOTIDE SEQUENCE</scope>
    <source>
        <strain evidence="12">DSM 24202</strain>
    </source>
</reference>
<organism evidence="12 13">
    <name type="scientific">Oligosphaera ethanolica</name>
    <dbReference type="NCBI Taxonomy" id="760260"/>
    <lineage>
        <taxon>Bacteria</taxon>
        <taxon>Pseudomonadati</taxon>
        <taxon>Lentisphaerota</taxon>
        <taxon>Oligosphaeria</taxon>
        <taxon>Oligosphaerales</taxon>
        <taxon>Oligosphaeraceae</taxon>
        <taxon>Oligosphaera</taxon>
    </lineage>
</organism>
<dbReference type="CDD" id="cd04731">
    <property type="entry name" value="HisF"/>
    <property type="match status" value="1"/>
</dbReference>
<evidence type="ECO:0000256" key="2">
    <source>
        <dbReference type="ARBA" id="ARBA00009667"/>
    </source>
</evidence>
<evidence type="ECO:0000256" key="1">
    <source>
        <dbReference type="ARBA" id="ARBA00005091"/>
    </source>
</evidence>
<evidence type="ECO:0000256" key="8">
    <source>
        <dbReference type="ARBA" id="ARBA00025475"/>
    </source>
</evidence>
<dbReference type="PANTHER" id="PTHR21235:SF2">
    <property type="entry name" value="IMIDAZOLE GLYCEROL PHOSPHATE SYNTHASE HISHF"/>
    <property type="match status" value="1"/>
</dbReference>
<dbReference type="AlphaFoldDB" id="A0AAE3VCH9"/>
<evidence type="ECO:0000256" key="4">
    <source>
        <dbReference type="ARBA" id="ARBA00012809"/>
    </source>
</evidence>
<evidence type="ECO:0000256" key="5">
    <source>
        <dbReference type="ARBA" id="ARBA00022605"/>
    </source>
</evidence>
<dbReference type="InterPro" id="IPR006062">
    <property type="entry name" value="His_biosynth"/>
</dbReference>
<comment type="catalytic activity">
    <reaction evidence="10">
        <text>5-[(5-phospho-1-deoxy-D-ribulos-1-ylimino)methylamino]-1-(5-phospho-beta-D-ribosyl)imidazole-4-carboxamide + L-glutamine = D-erythro-1-(imidazol-4-yl)glycerol 3-phosphate + 5-amino-1-(5-phospho-beta-D-ribosyl)imidazole-4-carboxamide + L-glutamate + H(+)</text>
        <dbReference type="Rhea" id="RHEA:24793"/>
        <dbReference type="ChEBI" id="CHEBI:15378"/>
        <dbReference type="ChEBI" id="CHEBI:29985"/>
        <dbReference type="ChEBI" id="CHEBI:58278"/>
        <dbReference type="ChEBI" id="CHEBI:58359"/>
        <dbReference type="ChEBI" id="CHEBI:58475"/>
        <dbReference type="ChEBI" id="CHEBI:58525"/>
        <dbReference type="EC" id="4.3.2.10"/>
    </reaction>
</comment>
<evidence type="ECO:0000256" key="3">
    <source>
        <dbReference type="ARBA" id="ARBA00011152"/>
    </source>
</evidence>
<comment type="similarity">
    <text evidence="2 11">Belongs to the HisA/HisF family.</text>
</comment>
<dbReference type="EC" id="4.3.2.10" evidence="4"/>
<evidence type="ECO:0000256" key="10">
    <source>
        <dbReference type="ARBA" id="ARBA00047838"/>
    </source>
</evidence>
<evidence type="ECO:0000313" key="12">
    <source>
        <dbReference type="EMBL" id="MDQ0287945.1"/>
    </source>
</evidence>
<dbReference type="EMBL" id="JAUSVL010000001">
    <property type="protein sequence ID" value="MDQ0287945.1"/>
    <property type="molecule type" value="Genomic_DNA"/>
</dbReference>
<evidence type="ECO:0000256" key="6">
    <source>
        <dbReference type="ARBA" id="ARBA00023102"/>
    </source>
</evidence>
<comment type="caution">
    <text evidence="12">The sequence shown here is derived from an EMBL/GenBank/DDBJ whole genome shotgun (WGS) entry which is preliminary data.</text>
</comment>
<gene>
    <name evidence="12" type="ORF">J3R75_000052</name>
</gene>
<keyword evidence="7 12" id="KW-0456">Lyase</keyword>
<comment type="pathway">
    <text evidence="1">Amino-acid biosynthesis; L-histidine biosynthesis; L-histidine from 5-phospho-alpha-D-ribose 1-diphosphate: step 5/9.</text>
</comment>
<sequence>MDYVSIIPCLDMKDGRVVKGVHFVELQDAADPVAAAKAYCASGADELAFLDITATVEKRRTMFDVLQKVSAVVTVPLTVGGGIRRLQDIDDALAAGASAVSISSAAYRDPQFVREAVKTFGAQRICIAIDVDRNDAMPSKREVYIDGGRTPTGKDAVAFAMEMKDTGAGRILPTSKACDGSCGGYDLAVTRAIAEKTGLPVIASGGAGTLEHFYAAATEGKAAALLAASVFHFGTFTVAQVKDYLRGRGVKVR</sequence>
<dbReference type="GO" id="GO:0000105">
    <property type="term" value="P:L-histidine biosynthetic process"/>
    <property type="evidence" value="ECO:0007669"/>
    <property type="project" value="UniProtKB-KW"/>
</dbReference>
<comment type="function">
    <text evidence="8">IGPS catalyzes the conversion of PRFAR and glutamine to IGP, AICAR and glutamate. The HisF subunit catalyzes the cyclization activity that produces IGP and AICAR from PRFAR using the ammonia provided by the HisH subunit.</text>
</comment>
<dbReference type="GO" id="GO:0000107">
    <property type="term" value="F:imidazoleglycerol-phosphate synthase activity"/>
    <property type="evidence" value="ECO:0007669"/>
    <property type="project" value="InterPro"/>
</dbReference>
<evidence type="ECO:0000256" key="11">
    <source>
        <dbReference type="RuleBase" id="RU003657"/>
    </source>
</evidence>
<dbReference type="Pfam" id="PF00977">
    <property type="entry name" value="His_biosynth"/>
    <property type="match status" value="1"/>
</dbReference>
<dbReference type="InterPro" id="IPR050064">
    <property type="entry name" value="IGPS_HisA/HisF"/>
</dbReference>
<comment type="subunit">
    <text evidence="3">Heterodimer of HisH and HisF.</text>
</comment>
<dbReference type="Gene3D" id="3.20.20.70">
    <property type="entry name" value="Aldolase class I"/>
    <property type="match status" value="1"/>
</dbReference>
<dbReference type="InterPro" id="IPR004651">
    <property type="entry name" value="HisF"/>
</dbReference>
<accession>A0AAE3VCH9</accession>
<protein>
    <recommendedName>
        <fullName evidence="4">imidazole glycerol-phosphate synthase</fullName>
        <ecNumber evidence="4">4.3.2.10</ecNumber>
    </recommendedName>
    <alternativeName>
        <fullName evidence="9">IGP synthase cyclase subunit</fullName>
    </alternativeName>
</protein>
<evidence type="ECO:0000313" key="13">
    <source>
        <dbReference type="Proteomes" id="UP001238163"/>
    </source>
</evidence>
<name>A0AAE3VCH9_9BACT</name>
<keyword evidence="5 11" id="KW-0028">Amino-acid biosynthesis</keyword>
<keyword evidence="13" id="KW-1185">Reference proteome</keyword>